<dbReference type="EMBL" id="CP011129">
    <property type="protein sequence ID" value="ALN82890.1"/>
    <property type="molecule type" value="Genomic_DNA"/>
</dbReference>
<keyword evidence="3" id="KW-1185">Reference proteome</keyword>
<feature type="compositionally biased region" description="Basic and acidic residues" evidence="1">
    <location>
        <begin position="107"/>
        <end position="117"/>
    </location>
</feature>
<evidence type="ECO:0000313" key="3">
    <source>
        <dbReference type="Proteomes" id="UP000060787"/>
    </source>
</evidence>
<reference evidence="2 3" key="1">
    <citation type="journal article" date="2015" name="BMC Genomics">
        <title>Comparative genomics and metabolic profiling of the genus Lysobacter.</title>
        <authorList>
            <person name="de Bruijn I."/>
            <person name="Cheng X."/>
            <person name="de Jager V."/>
            <person name="Exposito R.G."/>
            <person name="Watrous J."/>
            <person name="Patel N."/>
            <person name="Postma J."/>
            <person name="Dorrestein P.C."/>
            <person name="Kobayashi D."/>
            <person name="Raaijmakers J.M."/>
        </authorList>
    </citation>
    <scope>NUCLEOTIDE SEQUENCE [LARGE SCALE GENOMIC DNA]</scope>
    <source>
        <strain evidence="2 3">76</strain>
    </source>
</reference>
<organism evidence="2 3">
    <name type="scientific">Lysobacter antibioticus</name>
    <dbReference type="NCBI Taxonomy" id="84531"/>
    <lineage>
        <taxon>Bacteria</taxon>
        <taxon>Pseudomonadati</taxon>
        <taxon>Pseudomonadota</taxon>
        <taxon>Gammaproteobacteria</taxon>
        <taxon>Lysobacterales</taxon>
        <taxon>Lysobacteraceae</taxon>
        <taxon>Lysobacter</taxon>
    </lineage>
</organism>
<protein>
    <submittedName>
        <fullName evidence="2">Uncharacterized protein</fullName>
    </submittedName>
</protein>
<dbReference type="STRING" id="84531.LA76x_4787"/>
<dbReference type="Proteomes" id="UP000060787">
    <property type="component" value="Chromosome"/>
</dbReference>
<evidence type="ECO:0000256" key="1">
    <source>
        <dbReference type="SAM" id="MobiDB-lite"/>
    </source>
</evidence>
<feature type="compositionally biased region" description="Basic and acidic residues" evidence="1">
    <location>
        <begin position="80"/>
        <end position="99"/>
    </location>
</feature>
<gene>
    <name evidence="2" type="ORF">LA76x_4787</name>
</gene>
<accession>A0A0S2E1D4</accession>
<proteinExistence type="predicted"/>
<dbReference type="OrthoDB" id="6028256at2"/>
<evidence type="ECO:0000313" key="2">
    <source>
        <dbReference type="EMBL" id="ALN82890.1"/>
    </source>
</evidence>
<dbReference type="KEGG" id="laq:GLA29479_3778"/>
<dbReference type="RefSeq" id="WP_057919484.1">
    <property type="nucleotide sequence ID" value="NZ_CP011129.1"/>
</dbReference>
<dbReference type="KEGG" id="lab:LA76x_4787"/>
<dbReference type="PATRIC" id="fig|84531.7.peg.3705"/>
<name>A0A0S2E1D4_LYSAN</name>
<dbReference type="AlphaFoldDB" id="A0A0S2E1D4"/>
<feature type="region of interest" description="Disordered" evidence="1">
    <location>
        <begin position="80"/>
        <end position="159"/>
    </location>
</feature>
<sequence length="159" mass="17554">MSQPFTPTQEQREQMFADFEALLNEQSGIDAADRDALLHHFARALDDAKPSDAADPQALMANLSQTLDLLQENRIIQPGEREGLTKAFEEPLKDPKVQRALEFSQRSQRDGEEKARQWLETQPDLEGEDTASGGGSTPAPPPSGLPSSLGIKKPVKTYR</sequence>